<evidence type="ECO:0000313" key="2">
    <source>
        <dbReference type="EMBL" id="MFF4527451.1"/>
    </source>
</evidence>
<gene>
    <name evidence="2" type="ORF">ACFY1D_39495</name>
</gene>
<keyword evidence="3" id="KW-1185">Reference proteome</keyword>
<sequence>MRRRRGPGVLPSAPGTVRTAPHGATPQQRPEYALLCPHRYTADLLISRGIPDRCGVIVVSDIQRVPADVPVIVLHDADTEGCLLAGRTREALPGRLVVDAGLSPRTVMKAMGLKGVKAVPRAEPPSAGVLRLLRDGGTLTEPELDLLARGDGFPLAAMPPAKLPAAVTRVIERITVEVERERKRGDEAVGFLTWPGTNGAAP</sequence>
<dbReference type="RefSeq" id="WP_387892950.1">
    <property type="nucleotide sequence ID" value="NZ_JBIAWJ010000038.1"/>
</dbReference>
<reference evidence="2 3" key="1">
    <citation type="submission" date="2024-10" db="EMBL/GenBank/DDBJ databases">
        <title>The Natural Products Discovery Center: Release of the First 8490 Sequenced Strains for Exploring Actinobacteria Biosynthetic Diversity.</title>
        <authorList>
            <person name="Kalkreuter E."/>
            <person name="Kautsar S.A."/>
            <person name="Yang D."/>
            <person name="Bader C.D."/>
            <person name="Teijaro C.N."/>
            <person name="Fluegel L."/>
            <person name="Davis C.M."/>
            <person name="Simpson J.R."/>
            <person name="Lauterbach L."/>
            <person name="Steele A.D."/>
            <person name="Gui C."/>
            <person name="Meng S."/>
            <person name="Li G."/>
            <person name="Viehrig K."/>
            <person name="Ye F."/>
            <person name="Su P."/>
            <person name="Kiefer A.F."/>
            <person name="Nichols A."/>
            <person name="Cepeda A.J."/>
            <person name="Yan W."/>
            <person name="Fan B."/>
            <person name="Jiang Y."/>
            <person name="Adhikari A."/>
            <person name="Zheng C.-J."/>
            <person name="Schuster L."/>
            <person name="Cowan T.M."/>
            <person name="Smanski M.J."/>
            <person name="Chevrette M.G."/>
            <person name="De Carvalho L.P.S."/>
            <person name="Shen B."/>
        </authorList>
    </citation>
    <scope>NUCLEOTIDE SEQUENCE [LARGE SCALE GENOMIC DNA]</scope>
    <source>
        <strain evidence="2 3">NPDC001390</strain>
    </source>
</reference>
<protein>
    <submittedName>
        <fullName evidence="2">Uncharacterized protein</fullName>
    </submittedName>
</protein>
<comment type="caution">
    <text evidence="2">The sequence shown here is derived from an EMBL/GenBank/DDBJ whole genome shotgun (WGS) entry which is preliminary data.</text>
</comment>
<proteinExistence type="predicted"/>
<accession>A0ABW6UVI4</accession>
<dbReference type="EMBL" id="JBIAWJ010000038">
    <property type="protein sequence ID" value="MFF4527451.1"/>
    <property type="molecule type" value="Genomic_DNA"/>
</dbReference>
<evidence type="ECO:0000313" key="3">
    <source>
        <dbReference type="Proteomes" id="UP001602058"/>
    </source>
</evidence>
<dbReference type="Proteomes" id="UP001602058">
    <property type="component" value="Unassembled WGS sequence"/>
</dbReference>
<evidence type="ECO:0000256" key="1">
    <source>
        <dbReference type="SAM" id="MobiDB-lite"/>
    </source>
</evidence>
<feature type="region of interest" description="Disordered" evidence="1">
    <location>
        <begin position="1"/>
        <end position="27"/>
    </location>
</feature>
<name>A0ABW6UVI4_9ACTN</name>
<organism evidence="2 3">
    <name type="scientific">Streptomyces bluensis</name>
    <dbReference type="NCBI Taxonomy" id="33897"/>
    <lineage>
        <taxon>Bacteria</taxon>
        <taxon>Bacillati</taxon>
        <taxon>Actinomycetota</taxon>
        <taxon>Actinomycetes</taxon>
        <taxon>Kitasatosporales</taxon>
        <taxon>Streptomycetaceae</taxon>
        <taxon>Streptomyces</taxon>
    </lineage>
</organism>